<gene>
    <name evidence="1" type="ORF">MLD38_039157</name>
</gene>
<dbReference type="Proteomes" id="UP001057402">
    <property type="component" value="Chromosome 12"/>
</dbReference>
<evidence type="ECO:0000313" key="2">
    <source>
        <dbReference type="Proteomes" id="UP001057402"/>
    </source>
</evidence>
<protein>
    <submittedName>
        <fullName evidence="1">Uncharacterized protein</fullName>
    </submittedName>
</protein>
<sequence length="532" mass="59339">MSDDLVALSPSSSSKQPQISDMFHKFALAVKSKTYELFSDDLQQQPLPLPAYDDDGHGGGASSTADEVILGQRVVVLRPDSSDVPAPTPSVNPPPTLNHLASSPRRGTRSQSLVHSRRDPEVGTGRNPSFPRKSIDLGVIEALISSVFATLSSFEASYVQLQISHSPFVEEGVKSTDEALVGHLQRLCHLCRFFFEYCQNPSLVDGSSELSISSFLEARVQENQSKLRILGMISNKLQSEMDAKDQEVTGLKDQLADTRRRNSRLSRRLTEGIGRNCEVSLSMKVFDGVLNDACRASHEFTKVLIRLMRMGGWDLITAARSLYSGIDFVKTSQCCYAFLSYVCLVMFRGFDSDDFGMNDDRGSSLCNGHHERINDSLKRLLEHISGNPMEVLSMDSGCEFARFCESKYRELINMSMESNIFGYLDGSESVLNSWRSLSVFYNSFVEMASSIWTLHKLAFSFDPVVEIFQVERGVEYCMVYMDDVLKRYTTPSKVRPRVGFTVIPGFRIKRTVVQCKVYLSGSESLGGESSDT</sequence>
<proteinExistence type="predicted"/>
<evidence type="ECO:0000313" key="1">
    <source>
        <dbReference type="EMBL" id="KAI4303545.1"/>
    </source>
</evidence>
<keyword evidence="2" id="KW-1185">Reference proteome</keyword>
<comment type="caution">
    <text evidence="1">The sequence shown here is derived from an EMBL/GenBank/DDBJ whole genome shotgun (WGS) entry which is preliminary data.</text>
</comment>
<organism evidence="1 2">
    <name type="scientific">Melastoma candidum</name>
    <dbReference type="NCBI Taxonomy" id="119954"/>
    <lineage>
        <taxon>Eukaryota</taxon>
        <taxon>Viridiplantae</taxon>
        <taxon>Streptophyta</taxon>
        <taxon>Embryophyta</taxon>
        <taxon>Tracheophyta</taxon>
        <taxon>Spermatophyta</taxon>
        <taxon>Magnoliopsida</taxon>
        <taxon>eudicotyledons</taxon>
        <taxon>Gunneridae</taxon>
        <taxon>Pentapetalae</taxon>
        <taxon>rosids</taxon>
        <taxon>malvids</taxon>
        <taxon>Myrtales</taxon>
        <taxon>Melastomataceae</taxon>
        <taxon>Melastomatoideae</taxon>
        <taxon>Melastomateae</taxon>
        <taxon>Melastoma</taxon>
    </lineage>
</organism>
<dbReference type="EMBL" id="CM042891">
    <property type="protein sequence ID" value="KAI4303545.1"/>
    <property type="molecule type" value="Genomic_DNA"/>
</dbReference>
<reference evidence="2" key="1">
    <citation type="journal article" date="2023" name="Front. Plant Sci.">
        <title>Chromosomal-level genome assembly of Melastoma candidum provides insights into trichome evolution.</title>
        <authorList>
            <person name="Zhong Y."/>
            <person name="Wu W."/>
            <person name="Sun C."/>
            <person name="Zou P."/>
            <person name="Liu Y."/>
            <person name="Dai S."/>
            <person name="Zhou R."/>
        </authorList>
    </citation>
    <scope>NUCLEOTIDE SEQUENCE [LARGE SCALE GENOMIC DNA]</scope>
</reference>
<name>A0ACB9L231_9MYRT</name>
<accession>A0ACB9L231</accession>